<keyword evidence="2" id="KW-0949">S-adenosyl-L-methionine</keyword>
<dbReference type="PANTHER" id="PTHR11228:SF7">
    <property type="entry name" value="PQQA PEPTIDE CYCLASE"/>
    <property type="match status" value="1"/>
</dbReference>
<dbReference type="CDD" id="cd01335">
    <property type="entry name" value="Radical_SAM"/>
    <property type="match status" value="1"/>
</dbReference>
<keyword evidence="3" id="KW-0479">Metal-binding</keyword>
<dbReference type="GO" id="GO:0051536">
    <property type="term" value="F:iron-sulfur cluster binding"/>
    <property type="evidence" value="ECO:0007669"/>
    <property type="project" value="UniProtKB-KW"/>
</dbReference>
<dbReference type="GO" id="GO:0046872">
    <property type="term" value="F:metal ion binding"/>
    <property type="evidence" value="ECO:0007669"/>
    <property type="project" value="UniProtKB-KW"/>
</dbReference>
<dbReference type="Gene3D" id="3.20.20.70">
    <property type="entry name" value="Aldolase class I"/>
    <property type="match status" value="1"/>
</dbReference>
<comment type="cofactor">
    <cofactor evidence="1">
        <name>[4Fe-4S] cluster</name>
        <dbReference type="ChEBI" id="CHEBI:49883"/>
    </cofactor>
</comment>
<evidence type="ECO:0000313" key="7">
    <source>
        <dbReference type="EMBL" id="ANU38718.1"/>
    </source>
</evidence>
<accession>A0A1C7FG25</accession>
<evidence type="ECO:0000256" key="2">
    <source>
        <dbReference type="ARBA" id="ARBA00022691"/>
    </source>
</evidence>
<name>A0A1C7FG25_9VIBR</name>
<dbReference type="InterPro" id="IPR058240">
    <property type="entry name" value="rSAM_sf"/>
</dbReference>
<evidence type="ECO:0000313" key="8">
    <source>
        <dbReference type="Proteomes" id="UP000092528"/>
    </source>
</evidence>
<keyword evidence="5" id="KW-0411">Iron-sulfur</keyword>
<dbReference type="Pfam" id="PF04055">
    <property type="entry name" value="Radical_SAM"/>
    <property type="match status" value="1"/>
</dbReference>
<dbReference type="EMBL" id="CP016415">
    <property type="protein sequence ID" value="ANU38718.1"/>
    <property type="molecule type" value="Genomic_DNA"/>
</dbReference>
<dbReference type="PROSITE" id="PS51918">
    <property type="entry name" value="RADICAL_SAM"/>
    <property type="match status" value="1"/>
</dbReference>
<keyword evidence="4" id="KW-0408">Iron</keyword>
<dbReference type="PANTHER" id="PTHR11228">
    <property type="entry name" value="RADICAL SAM DOMAIN PROTEIN"/>
    <property type="match status" value="1"/>
</dbReference>
<evidence type="ECO:0000256" key="5">
    <source>
        <dbReference type="ARBA" id="ARBA00023014"/>
    </source>
</evidence>
<dbReference type="GO" id="GO:0003824">
    <property type="term" value="F:catalytic activity"/>
    <property type="evidence" value="ECO:0007669"/>
    <property type="project" value="InterPro"/>
</dbReference>
<reference evidence="7 8" key="1">
    <citation type="submission" date="2016-07" db="EMBL/GenBank/DDBJ databases">
        <title>Genome sequencing of Vibrio scophthalmi strain VS-05, an isolated from Paralichthys olivaceus.</title>
        <authorList>
            <person name="Han H.-J."/>
        </authorList>
    </citation>
    <scope>NUCLEOTIDE SEQUENCE [LARGE SCALE GENOMIC DNA]</scope>
    <source>
        <strain evidence="7 8">VS-05</strain>
    </source>
</reference>
<dbReference type="PATRIC" id="fig|45658.7.peg.3644"/>
<dbReference type="InterPro" id="IPR007197">
    <property type="entry name" value="rSAM"/>
</dbReference>
<evidence type="ECO:0000256" key="3">
    <source>
        <dbReference type="ARBA" id="ARBA00022723"/>
    </source>
</evidence>
<keyword evidence="8" id="KW-1185">Reference proteome</keyword>
<protein>
    <recommendedName>
        <fullName evidence="6">Radical SAM core domain-containing protein</fullName>
    </recommendedName>
</protein>
<dbReference type="SFLD" id="SFLDS00029">
    <property type="entry name" value="Radical_SAM"/>
    <property type="match status" value="1"/>
</dbReference>
<dbReference type="SUPFAM" id="SSF102114">
    <property type="entry name" value="Radical SAM enzymes"/>
    <property type="match status" value="1"/>
</dbReference>
<evidence type="ECO:0000259" key="6">
    <source>
        <dbReference type="PROSITE" id="PS51918"/>
    </source>
</evidence>
<dbReference type="InterPro" id="IPR050377">
    <property type="entry name" value="Radical_SAM_PqqE_MftC-like"/>
</dbReference>
<organism evidence="7 8">
    <name type="scientific">Vibrio scophthalmi</name>
    <dbReference type="NCBI Taxonomy" id="45658"/>
    <lineage>
        <taxon>Bacteria</taxon>
        <taxon>Pseudomonadati</taxon>
        <taxon>Pseudomonadota</taxon>
        <taxon>Gammaproteobacteria</taxon>
        <taxon>Vibrionales</taxon>
        <taxon>Vibrionaceae</taxon>
        <taxon>Vibrio</taxon>
    </lineage>
</organism>
<dbReference type="RefSeq" id="WP_065546455.1">
    <property type="nucleotide sequence ID" value="NZ_CP016415.1"/>
</dbReference>
<feature type="domain" description="Radical SAM core" evidence="6">
    <location>
        <begin position="13"/>
        <end position="225"/>
    </location>
</feature>
<dbReference type="Proteomes" id="UP000092528">
    <property type="component" value="Chromosome 2"/>
</dbReference>
<dbReference type="SFLD" id="SFLDG01067">
    <property type="entry name" value="SPASM/twitch_domain_containing"/>
    <property type="match status" value="1"/>
</dbReference>
<sequence>MDHKKLREEALINEKLIMASLELTEVCNLSCLHCYIPKKKTVLCIDKAKKIVDKLHGMGVVYLTLTGGEIFSYKHFLEIYCYAKSKGFIISLMTNGTLLNARIKDTLSKYKPFEVSITVYGLNPNDYIAFTGKNGYGNLVDGLNYFSSELIPFSLKTVLVKSNYSPAISGLYEDLAKKYGKTMTYDPIIFGRKDGDTTSINERLSASEIAKFEESFIDSKDFWKKAVSERTNETSIRCGGGLSSLSIDSTGCVSICSLNVKNKFDFLANSDGQVINFLKSSHIEMQKRFKNSPCYECKSKSICRWCSAYAYLENNSHINPIPFFCKLTDTRVKTFA</sequence>
<evidence type="ECO:0000256" key="1">
    <source>
        <dbReference type="ARBA" id="ARBA00001966"/>
    </source>
</evidence>
<proteinExistence type="predicted"/>
<evidence type="ECO:0000256" key="4">
    <source>
        <dbReference type="ARBA" id="ARBA00023004"/>
    </source>
</evidence>
<gene>
    <name evidence="7" type="ORF">VSVS05_03681</name>
</gene>
<dbReference type="AlphaFoldDB" id="A0A1C7FG25"/>
<dbReference type="InterPro" id="IPR013785">
    <property type="entry name" value="Aldolase_TIM"/>
</dbReference>